<name>A0ABY5W700_9ACTN</name>
<dbReference type="RefSeq" id="WP_259863217.1">
    <property type="nucleotide sequence ID" value="NZ_BAAAST010000107.1"/>
</dbReference>
<proteinExistence type="predicted"/>
<evidence type="ECO:0000313" key="2">
    <source>
        <dbReference type="Proteomes" id="UP001059617"/>
    </source>
</evidence>
<reference evidence="1" key="2">
    <citation type="submission" date="2022-09" db="EMBL/GenBank/DDBJ databases">
        <title>Biosynthetic gene clusters of Dactylosporangioum fulvum.</title>
        <authorList>
            <person name="Caradec T."/>
        </authorList>
    </citation>
    <scope>NUCLEOTIDE SEQUENCE</scope>
    <source>
        <strain evidence="1">NRRL B-16292</strain>
    </source>
</reference>
<dbReference type="Proteomes" id="UP001059617">
    <property type="component" value="Chromosome"/>
</dbReference>
<evidence type="ECO:0000313" key="1">
    <source>
        <dbReference type="EMBL" id="UWP85145.1"/>
    </source>
</evidence>
<reference evidence="1" key="1">
    <citation type="submission" date="2021-04" db="EMBL/GenBank/DDBJ databases">
        <authorList>
            <person name="Hartkoorn R.C."/>
            <person name="Beaudoing E."/>
            <person name="Hot D."/>
        </authorList>
    </citation>
    <scope>NUCLEOTIDE SEQUENCE</scope>
    <source>
        <strain evidence="1">NRRL B-16292</strain>
    </source>
</reference>
<evidence type="ECO:0008006" key="3">
    <source>
        <dbReference type="Google" id="ProtNLM"/>
    </source>
</evidence>
<protein>
    <recommendedName>
        <fullName evidence="3">GNAT family N-acetyltransferase</fullName>
    </recommendedName>
</protein>
<keyword evidence="2" id="KW-1185">Reference proteome</keyword>
<accession>A0ABY5W700</accession>
<dbReference type="EMBL" id="CP073720">
    <property type="protein sequence ID" value="UWP85145.1"/>
    <property type="molecule type" value="Genomic_DNA"/>
</dbReference>
<gene>
    <name evidence="1" type="ORF">Dfulv_13305</name>
</gene>
<organism evidence="1 2">
    <name type="scientific">Dactylosporangium fulvum</name>
    <dbReference type="NCBI Taxonomy" id="53359"/>
    <lineage>
        <taxon>Bacteria</taxon>
        <taxon>Bacillati</taxon>
        <taxon>Actinomycetota</taxon>
        <taxon>Actinomycetes</taxon>
        <taxon>Micromonosporales</taxon>
        <taxon>Micromonosporaceae</taxon>
        <taxon>Dactylosporangium</taxon>
    </lineage>
</organism>
<sequence>MPAGWSVTTHDVAHLSGCDPRTALVFKDGSKFWRTEPDGSPAGTVLGDGAVVVISHAELVGVTTEADWVGEGWARELLPEAAARVAERLNAR</sequence>